<proteinExistence type="inferred from homology"/>
<dbReference type="InterPro" id="IPR001036">
    <property type="entry name" value="Acrflvin-R"/>
</dbReference>
<dbReference type="SUPFAM" id="SSF82866">
    <property type="entry name" value="Multidrug efflux transporter AcrB transmembrane domain"/>
    <property type="match status" value="2"/>
</dbReference>
<dbReference type="NCBIfam" id="TIGR00914">
    <property type="entry name" value="2A0601"/>
    <property type="match status" value="1"/>
</dbReference>
<reference evidence="10" key="1">
    <citation type="journal article" date="2021" name="Front. Microbiol.">
        <title>Comprehensive Comparative Genomics and Phenotyping of Methylobacterium Species.</title>
        <authorList>
            <person name="Alessa O."/>
            <person name="Ogura Y."/>
            <person name="Fujitani Y."/>
            <person name="Takami H."/>
            <person name="Hayashi T."/>
            <person name="Sahin N."/>
            <person name="Tani A."/>
        </authorList>
    </citation>
    <scope>NUCLEOTIDE SEQUENCE</scope>
    <source>
        <strain evidence="10">DSM 17168</strain>
    </source>
</reference>
<evidence type="ECO:0000313" key="10">
    <source>
        <dbReference type="EMBL" id="GJD98766.1"/>
    </source>
</evidence>
<evidence type="ECO:0000256" key="5">
    <source>
        <dbReference type="ARBA" id="ARBA00022692"/>
    </source>
</evidence>
<feature type="transmembrane region" description="Helical" evidence="9">
    <location>
        <begin position="961"/>
        <end position="981"/>
    </location>
</feature>
<dbReference type="SUPFAM" id="SSF82693">
    <property type="entry name" value="Multidrug efflux transporter AcrB pore domain, PN1, PN2, PC1 and PC2 subdomains"/>
    <property type="match status" value="3"/>
</dbReference>
<feature type="transmembrane region" description="Helical" evidence="9">
    <location>
        <begin position="538"/>
        <end position="561"/>
    </location>
</feature>
<feature type="transmembrane region" description="Helical" evidence="9">
    <location>
        <begin position="936"/>
        <end position="955"/>
    </location>
</feature>
<keyword evidence="5 9" id="KW-0812">Transmembrane</keyword>
<sequence>MIARILAFSVHHRWVVVLVTLLAAAFGVYSLTKLPIDAVPDITNNQVQINTTATALSPYDIEKQVTFPIETTLAGIAGLEYTRSLSRNGFSQVTAVFSEKTDVYFARQQVNERLTDAKSSLPPGAEPRMGPISTGLGEIYMYTVEYVTPAGVGEGAAKGTEASTAPAKGGAHGANGAGAERPPAPIQDGKPGWQSDGTYLTPEGQRLTDDFQRAAYLRTVQDWIIRPQLKSVPGVAGVDSIGGYEKQYHVQPDPAKLIGYGLSFGEIATAIEANNVSRGAGYVERNGEGFVVRSGGRVERMSEIGGIVVATREGVPIRVRDVAEVTIGKELRTGSASENGQEVVVGTALMLIGGNSRTVAAAVDAKMQTINKSLPPGIIAKTVLNRTLLVNATVKTVSKNLAEGAGLVILVLFLLLGNFRAALITALVIPIAMLLTMTGMVQGRISANLMSLGALDFGLIVDGAVIIAENSLRHLAERQHEFGRKLSLGERLTTVRESAEEMIGPSVYGQAIIILVYAPLLTFTGVEGKMFEPMALTVIIALVAAFVLSLTFVPAMIAIVITGRVQEKENFFVRGLKAMYRPVLRGAIRFPVSFILGAVLLFAASAGLFTRLGQEFIPTLDEKNIAMQALRIPSTSLSQSQEMQFAVEKAISRFPQVAFVFSKTGTAEVAADPMPPNASDTFIILKPQEEWPDPNLSKEQLIKDMEAAVGRLPGNNLSFTQPIQMRFNELLAGTRGDLAVKVFGEEFEPMLAAANQIANILRGLEGAADVSVEQATGLPFQEIKIDRDEIERRGLSLTAVQDVIGTAIGGREAGLVFEGDRRFDIVVRLPDGIRADVDALLNLPVPLPAAAGQGATGATIPLREVASIEIAEGPNQISRENGKRRVVVTANVRGRDIASLVNEAQARIAQEVQLPAGYYITWGGQFENLAAARQRLMIVVPACFALIFLLLFSALGSARDALLVFSAVPLALTGGIFALWLRDMPFSVSAAVGFIALSGVAVLNGLVMLTFIKQLMDDDVPKLEAIYEGALVRLRPVAMTALVASLGFVPMALATGTGAEVQKPLATVVIGGLISATILTLVVLPALYARFSGHKARARVDSHHEPELPGTPDTEEHVPARQAAE</sequence>
<comment type="caution">
    <text evidence="10">The sequence shown here is derived from an EMBL/GenBank/DDBJ whole genome shotgun (WGS) entry which is preliminary data.</text>
</comment>
<keyword evidence="7 9" id="KW-0472">Membrane</keyword>
<dbReference type="RefSeq" id="WP_238233725.1">
    <property type="nucleotide sequence ID" value="NZ_BPQQ01000007.1"/>
</dbReference>
<feature type="region of interest" description="Disordered" evidence="8">
    <location>
        <begin position="155"/>
        <end position="196"/>
    </location>
</feature>
<dbReference type="Gene3D" id="3.30.2090.10">
    <property type="entry name" value="Multidrug efflux transporter AcrB TolC docking domain, DN and DC subdomains"/>
    <property type="match status" value="2"/>
</dbReference>
<evidence type="ECO:0000256" key="3">
    <source>
        <dbReference type="ARBA" id="ARBA00022448"/>
    </source>
</evidence>
<protein>
    <submittedName>
        <fullName evidence="10">Nickel and cobalt resistance protein CnrA</fullName>
    </submittedName>
</protein>
<evidence type="ECO:0000256" key="9">
    <source>
        <dbReference type="SAM" id="Phobius"/>
    </source>
</evidence>
<gene>
    <name evidence="10" type="primary">cnrA_3</name>
    <name evidence="10" type="ORF">GMJLKIPL_0677</name>
</gene>
<feature type="transmembrane region" description="Helical" evidence="9">
    <location>
        <begin position="988"/>
        <end position="1012"/>
    </location>
</feature>
<keyword evidence="6 9" id="KW-1133">Transmembrane helix</keyword>
<evidence type="ECO:0000256" key="8">
    <source>
        <dbReference type="SAM" id="MobiDB-lite"/>
    </source>
</evidence>
<dbReference type="InterPro" id="IPR004763">
    <property type="entry name" value="CusA-like"/>
</dbReference>
<feature type="compositionally biased region" description="Basic and acidic residues" evidence="8">
    <location>
        <begin position="1114"/>
        <end position="1125"/>
    </location>
</feature>
<dbReference type="PANTHER" id="PTHR32063:SF24">
    <property type="entry name" value="CATION EFFLUX SYSTEM (ACRB_ACRD_ACRF FAMILY)"/>
    <property type="match status" value="1"/>
</dbReference>
<dbReference type="Gene3D" id="3.30.70.1440">
    <property type="entry name" value="Multidrug efflux transporter AcrB pore domain"/>
    <property type="match status" value="1"/>
</dbReference>
<evidence type="ECO:0000256" key="2">
    <source>
        <dbReference type="ARBA" id="ARBA00010942"/>
    </source>
</evidence>
<feature type="transmembrane region" description="Helical" evidence="9">
    <location>
        <begin position="407"/>
        <end position="435"/>
    </location>
</feature>
<comment type="similarity">
    <text evidence="2">Belongs to the resistance-nodulation-cell division (RND) (TC 2.A.6) family.</text>
</comment>
<dbReference type="SUPFAM" id="SSF82714">
    <property type="entry name" value="Multidrug efflux transporter AcrB TolC docking domain, DN and DC subdomains"/>
    <property type="match status" value="2"/>
</dbReference>
<dbReference type="InterPro" id="IPR027463">
    <property type="entry name" value="AcrB_DN_DC_subdom"/>
</dbReference>
<evidence type="ECO:0000256" key="1">
    <source>
        <dbReference type="ARBA" id="ARBA00004651"/>
    </source>
</evidence>
<keyword evidence="4" id="KW-1003">Cell membrane</keyword>
<dbReference type="EMBL" id="BPQQ01000007">
    <property type="protein sequence ID" value="GJD98766.1"/>
    <property type="molecule type" value="Genomic_DNA"/>
</dbReference>
<feature type="transmembrane region" description="Helical" evidence="9">
    <location>
        <begin position="588"/>
        <end position="609"/>
    </location>
</feature>
<dbReference type="PANTHER" id="PTHR32063">
    <property type="match status" value="1"/>
</dbReference>
<evidence type="ECO:0000256" key="4">
    <source>
        <dbReference type="ARBA" id="ARBA00022475"/>
    </source>
</evidence>
<reference evidence="10" key="2">
    <citation type="submission" date="2021-08" db="EMBL/GenBank/DDBJ databases">
        <authorList>
            <person name="Tani A."/>
            <person name="Ola A."/>
            <person name="Ogura Y."/>
            <person name="Katsura K."/>
            <person name="Hayashi T."/>
        </authorList>
    </citation>
    <scope>NUCLEOTIDE SEQUENCE</scope>
    <source>
        <strain evidence="10">DSM 17168</strain>
    </source>
</reference>
<evidence type="ECO:0000256" key="7">
    <source>
        <dbReference type="ARBA" id="ARBA00023136"/>
    </source>
</evidence>
<dbReference type="Proteomes" id="UP001055153">
    <property type="component" value="Unassembled WGS sequence"/>
</dbReference>
<accession>A0ABQ4S6G5</accession>
<keyword evidence="3" id="KW-0813">Transport</keyword>
<name>A0ABQ4S6G5_9HYPH</name>
<feature type="transmembrane region" description="Helical" evidence="9">
    <location>
        <begin position="1032"/>
        <end position="1053"/>
    </location>
</feature>
<dbReference type="Gene3D" id="3.30.70.1430">
    <property type="entry name" value="Multidrug efflux transporter AcrB pore domain"/>
    <property type="match status" value="2"/>
</dbReference>
<dbReference type="Gene3D" id="3.30.70.1320">
    <property type="entry name" value="Multidrug efflux transporter AcrB pore domain like"/>
    <property type="match status" value="1"/>
</dbReference>
<feature type="transmembrane region" description="Helical" evidence="9">
    <location>
        <begin position="1065"/>
        <end position="1088"/>
    </location>
</feature>
<evidence type="ECO:0000313" key="11">
    <source>
        <dbReference type="Proteomes" id="UP001055153"/>
    </source>
</evidence>
<comment type="subcellular location">
    <subcellularLocation>
        <location evidence="1">Cell membrane</location>
        <topology evidence="1">Multi-pass membrane protein</topology>
    </subcellularLocation>
</comment>
<evidence type="ECO:0000256" key="6">
    <source>
        <dbReference type="ARBA" id="ARBA00022989"/>
    </source>
</evidence>
<feature type="region of interest" description="Disordered" evidence="8">
    <location>
        <begin position="1099"/>
        <end position="1125"/>
    </location>
</feature>
<organism evidence="10 11">
    <name type="scientific">Methylobacterium isbiliense</name>
    <dbReference type="NCBI Taxonomy" id="315478"/>
    <lineage>
        <taxon>Bacteria</taxon>
        <taxon>Pseudomonadati</taxon>
        <taxon>Pseudomonadota</taxon>
        <taxon>Alphaproteobacteria</taxon>
        <taxon>Hyphomicrobiales</taxon>
        <taxon>Methylobacteriaceae</taxon>
        <taxon>Methylobacterium</taxon>
    </lineage>
</organism>
<dbReference type="Gene3D" id="1.20.1640.10">
    <property type="entry name" value="Multidrug efflux transporter AcrB transmembrane domain"/>
    <property type="match status" value="3"/>
</dbReference>
<keyword evidence="11" id="KW-1185">Reference proteome</keyword>
<dbReference type="Pfam" id="PF00873">
    <property type="entry name" value="ACR_tran"/>
    <property type="match status" value="2"/>
</dbReference>
<feature type="transmembrane region" description="Helical" evidence="9">
    <location>
        <begin position="507"/>
        <end position="526"/>
    </location>
</feature>